<accession>A0AAV7RA29</accession>
<proteinExistence type="predicted"/>
<dbReference type="AlphaFoldDB" id="A0AAV7RA29"/>
<feature type="region of interest" description="Disordered" evidence="1">
    <location>
        <begin position="44"/>
        <end position="81"/>
    </location>
</feature>
<sequence>MAGDGASCARHLEVLHDVVIEDRWTRKRPGASGTCVQREAAFQQPVRVPGPRGAGRHRFAPSSNLAHNHVPPQRPEIKGWGNGFGVRRAPLSSLAVCTAGDGPAPSPCEAAGGRGGSAGGRVRLKLPHSALPTHSDLTAR</sequence>
<dbReference type="EMBL" id="JANPWB010000009">
    <property type="protein sequence ID" value="KAJ1149169.1"/>
    <property type="molecule type" value="Genomic_DNA"/>
</dbReference>
<evidence type="ECO:0000313" key="2">
    <source>
        <dbReference type="EMBL" id="KAJ1149169.1"/>
    </source>
</evidence>
<feature type="region of interest" description="Disordered" evidence="1">
    <location>
        <begin position="102"/>
        <end position="140"/>
    </location>
</feature>
<name>A0AAV7RA29_PLEWA</name>
<comment type="caution">
    <text evidence="2">The sequence shown here is derived from an EMBL/GenBank/DDBJ whole genome shotgun (WGS) entry which is preliminary data.</text>
</comment>
<organism evidence="2 3">
    <name type="scientific">Pleurodeles waltl</name>
    <name type="common">Iberian ribbed newt</name>
    <dbReference type="NCBI Taxonomy" id="8319"/>
    <lineage>
        <taxon>Eukaryota</taxon>
        <taxon>Metazoa</taxon>
        <taxon>Chordata</taxon>
        <taxon>Craniata</taxon>
        <taxon>Vertebrata</taxon>
        <taxon>Euteleostomi</taxon>
        <taxon>Amphibia</taxon>
        <taxon>Batrachia</taxon>
        <taxon>Caudata</taxon>
        <taxon>Salamandroidea</taxon>
        <taxon>Salamandridae</taxon>
        <taxon>Pleurodelinae</taxon>
        <taxon>Pleurodeles</taxon>
    </lineage>
</organism>
<evidence type="ECO:0000256" key="1">
    <source>
        <dbReference type="SAM" id="MobiDB-lite"/>
    </source>
</evidence>
<dbReference type="Proteomes" id="UP001066276">
    <property type="component" value="Chromosome 5"/>
</dbReference>
<evidence type="ECO:0000313" key="3">
    <source>
        <dbReference type="Proteomes" id="UP001066276"/>
    </source>
</evidence>
<keyword evidence="3" id="KW-1185">Reference proteome</keyword>
<gene>
    <name evidence="2" type="ORF">NDU88_001986</name>
</gene>
<protein>
    <submittedName>
        <fullName evidence="2">Uncharacterized protein</fullName>
    </submittedName>
</protein>
<reference evidence="2" key="1">
    <citation type="journal article" date="2022" name="bioRxiv">
        <title>Sequencing and chromosome-scale assembly of the giantPleurodeles waltlgenome.</title>
        <authorList>
            <person name="Brown T."/>
            <person name="Elewa A."/>
            <person name="Iarovenko S."/>
            <person name="Subramanian E."/>
            <person name="Araus A.J."/>
            <person name="Petzold A."/>
            <person name="Susuki M."/>
            <person name="Suzuki K.-i.T."/>
            <person name="Hayashi T."/>
            <person name="Toyoda A."/>
            <person name="Oliveira C."/>
            <person name="Osipova E."/>
            <person name="Leigh N.D."/>
            <person name="Simon A."/>
            <person name="Yun M.H."/>
        </authorList>
    </citation>
    <scope>NUCLEOTIDE SEQUENCE</scope>
    <source>
        <strain evidence="2">20211129_DDA</strain>
        <tissue evidence="2">Liver</tissue>
    </source>
</reference>